<name>A0A0P7BGB1_9HYPO</name>
<organism evidence="3 4">
    <name type="scientific">Neonectria ditissima</name>
    <dbReference type="NCBI Taxonomy" id="78410"/>
    <lineage>
        <taxon>Eukaryota</taxon>
        <taxon>Fungi</taxon>
        <taxon>Dikarya</taxon>
        <taxon>Ascomycota</taxon>
        <taxon>Pezizomycotina</taxon>
        <taxon>Sordariomycetes</taxon>
        <taxon>Hypocreomycetidae</taxon>
        <taxon>Hypocreales</taxon>
        <taxon>Nectriaceae</taxon>
        <taxon>Neonectria</taxon>
    </lineage>
</organism>
<dbReference type="SMART" id="SM00906">
    <property type="entry name" value="Fungal_trans"/>
    <property type="match status" value="1"/>
</dbReference>
<evidence type="ECO:0000313" key="4">
    <source>
        <dbReference type="Proteomes" id="UP000050424"/>
    </source>
</evidence>
<proteinExistence type="predicted"/>
<evidence type="ECO:0000256" key="1">
    <source>
        <dbReference type="ARBA" id="ARBA00023242"/>
    </source>
</evidence>
<reference evidence="3 4" key="1">
    <citation type="submission" date="2015-09" db="EMBL/GenBank/DDBJ databases">
        <title>Draft genome of a European isolate of the apple canker pathogen Neonectria ditissima.</title>
        <authorList>
            <person name="Gomez-Cortecero A."/>
            <person name="Harrison R.J."/>
            <person name="Armitage A.D."/>
        </authorList>
    </citation>
    <scope>NUCLEOTIDE SEQUENCE [LARGE SCALE GENOMIC DNA]</scope>
    <source>
        <strain evidence="3 4">R09/05</strain>
    </source>
</reference>
<evidence type="ECO:0000259" key="2">
    <source>
        <dbReference type="SMART" id="SM00906"/>
    </source>
</evidence>
<dbReference type="GO" id="GO:0008270">
    <property type="term" value="F:zinc ion binding"/>
    <property type="evidence" value="ECO:0007669"/>
    <property type="project" value="InterPro"/>
</dbReference>
<dbReference type="AlphaFoldDB" id="A0A0P7BGB1"/>
<protein>
    <recommendedName>
        <fullName evidence="2">Xylanolytic transcriptional activator regulatory domain-containing protein</fullName>
    </recommendedName>
</protein>
<evidence type="ECO:0000313" key="3">
    <source>
        <dbReference type="EMBL" id="KPM45755.1"/>
    </source>
</evidence>
<dbReference type="PANTHER" id="PTHR31668">
    <property type="entry name" value="GLUCOSE TRANSPORT TRANSCRIPTION REGULATOR RGT1-RELATED-RELATED"/>
    <property type="match status" value="1"/>
</dbReference>
<dbReference type="GO" id="GO:0006351">
    <property type="term" value="P:DNA-templated transcription"/>
    <property type="evidence" value="ECO:0007669"/>
    <property type="project" value="InterPro"/>
</dbReference>
<comment type="caution">
    <text evidence="3">The sequence shown here is derived from an EMBL/GenBank/DDBJ whole genome shotgun (WGS) entry which is preliminary data.</text>
</comment>
<sequence>MQAPRGPKPRTSSALQTVSASSSEVVGSITPRSCDVQSQAFADDRPIQVHRALSEALETLQLPLEETLYKHIDKFMLWNFPSMPVVHPSALKQDVRLLLPDSRQRFESVALNGDFVAESARRETDMRAFTLVTAVCAMASCRTRPNSSDLRMDALLAPFLSASRNMLACFEDWDVSHANSSSLVIRSRHSAALHHLGQTHRSWYVLGSALRLATDMRLDEPSSYDGLSPLETKIRKNMFLSLCISDKSASVLNNRPVTFHEICWNESAITPTILEDSISLLTSEESYHDQAYENRLHEGFHLCHRLWTAATDILLDMKTLSRLYTRAGCEIPPSDPVQMGIMHSYMAFCGFLDTLPPWLRNPDCHASENEVVTTYQTQAFWHQRANLVVTFHCLRLILLQRAIEKGFCNLLGLTSNPDMLSLRKVEIASDMSTVVATIPFEALQANGEPLVRCFAAARRLIIID</sequence>
<dbReference type="PANTHER" id="PTHR31668:SF24">
    <property type="entry name" value="TRANSCRIPTION FACTOR, PUTATIVE-RELATED"/>
    <property type="match status" value="1"/>
</dbReference>
<feature type="domain" description="Xylanolytic transcriptional activator regulatory" evidence="2">
    <location>
        <begin position="202"/>
        <end position="277"/>
    </location>
</feature>
<dbReference type="EMBL" id="LKCW01000005">
    <property type="protein sequence ID" value="KPM45755.1"/>
    <property type="molecule type" value="Genomic_DNA"/>
</dbReference>
<keyword evidence="4" id="KW-1185">Reference proteome</keyword>
<dbReference type="OrthoDB" id="2283488at2759"/>
<dbReference type="InterPro" id="IPR050797">
    <property type="entry name" value="Carb_Metab_Trans_Reg"/>
</dbReference>
<accession>A0A0P7BGB1</accession>
<dbReference type="GO" id="GO:0003677">
    <property type="term" value="F:DNA binding"/>
    <property type="evidence" value="ECO:0007669"/>
    <property type="project" value="InterPro"/>
</dbReference>
<dbReference type="InterPro" id="IPR007219">
    <property type="entry name" value="XnlR_reg_dom"/>
</dbReference>
<dbReference type="STRING" id="78410.A0A0P7BGB1"/>
<dbReference type="Proteomes" id="UP000050424">
    <property type="component" value="Unassembled WGS sequence"/>
</dbReference>
<dbReference type="CDD" id="cd12148">
    <property type="entry name" value="fungal_TF_MHR"/>
    <property type="match status" value="1"/>
</dbReference>
<keyword evidence="1" id="KW-0539">Nucleus</keyword>
<gene>
    <name evidence="3" type="ORF">AK830_g799</name>
</gene>